<feature type="compositionally biased region" description="Polar residues" evidence="2">
    <location>
        <begin position="340"/>
        <end position="376"/>
    </location>
</feature>
<dbReference type="GO" id="GO:0003676">
    <property type="term" value="F:nucleic acid binding"/>
    <property type="evidence" value="ECO:0007669"/>
    <property type="project" value="InterPro"/>
</dbReference>
<dbReference type="GO" id="GO:0005634">
    <property type="term" value="C:nucleus"/>
    <property type="evidence" value="ECO:0007669"/>
    <property type="project" value="UniProtKB-ARBA"/>
</dbReference>
<dbReference type="Gene3D" id="3.30.420.10">
    <property type="entry name" value="Ribonuclease H-like superfamily/Ribonuclease H"/>
    <property type="match status" value="1"/>
</dbReference>
<feature type="compositionally biased region" description="Acidic residues" evidence="2">
    <location>
        <begin position="246"/>
        <end position="256"/>
    </location>
</feature>
<evidence type="ECO:0000256" key="2">
    <source>
        <dbReference type="SAM" id="MobiDB-lite"/>
    </source>
</evidence>
<feature type="compositionally biased region" description="Pro residues" evidence="2">
    <location>
        <begin position="1073"/>
        <end position="1082"/>
    </location>
</feature>
<dbReference type="GO" id="GO:0016787">
    <property type="term" value="F:hydrolase activity"/>
    <property type="evidence" value="ECO:0007669"/>
    <property type="project" value="InterPro"/>
</dbReference>
<evidence type="ECO:0000313" key="3">
    <source>
        <dbReference type="EMBL" id="VFQ79955.1"/>
    </source>
</evidence>
<feature type="compositionally biased region" description="Polar residues" evidence="2">
    <location>
        <begin position="234"/>
        <end position="243"/>
    </location>
</feature>
<keyword evidence="1" id="KW-0175">Coiled coil</keyword>
<dbReference type="SUPFAM" id="SSF102405">
    <property type="entry name" value="MCP/YpsA-like"/>
    <property type="match status" value="1"/>
</dbReference>
<organism evidence="3 4">
    <name type="scientific">Cuscuta campestris</name>
    <dbReference type="NCBI Taxonomy" id="132261"/>
    <lineage>
        <taxon>Eukaryota</taxon>
        <taxon>Viridiplantae</taxon>
        <taxon>Streptophyta</taxon>
        <taxon>Embryophyta</taxon>
        <taxon>Tracheophyta</taxon>
        <taxon>Spermatophyta</taxon>
        <taxon>Magnoliopsida</taxon>
        <taxon>eudicotyledons</taxon>
        <taxon>Gunneridae</taxon>
        <taxon>Pentapetalae</taxon>
        <taxon>asterids</taxon>
        <taxon>lamiids</taxon>
        <taxon>Solanales</taxon>
        <taxon>Convolvulaceae</taxon>
        <taxon>Cuscuteae</taxon>
        <taxon>Cuscuta</taxon>
        <taxon>Cuscuta subgen. Grammica</taxon>
        <taxon>Cuscuta sect. Cleistogrammica</taxon>
    </lineage>
</organism>
<dbReference type="Gene3D" id="3.40.50.450">
    <property type="match status" value="1"/>
</dbReference>
<evidence type="ECO:0000256" key="1">
    <source>
        <dbReference type="SAM" id="Coils"/>
    </source>
</evidence>
<accession>A0A484LU95</accession>
<dbReference type="GO" id="GO:0005829">
    <property type="term" value="C:cytosol"/>
    <property type="evidence" value="ECO:0007669"/>
    <property type="project" value="UniProtKB-ARBA"/>
</dbReference>
<dbReference type="PANTHER" id="PTHR47169">
    <property type="entry name" value="OS01G0541250 PROTEIN"/>
    <property type="match status" value="1"/>
</dbReference>
<dbReference type="OrthoDB" id="1839251at2759"/>
<dbReference type="GO" id="GO:0009691">
    <property type="term" value="P:cytokinin biosynthetic process"/>
    <property type="evidence" value="ECO:0007669"/>
    <property type="project" value="InterPro"/>
</dbReference>
<dbReference type="Proteomes" id="UP000595140">
    <property type="component" value="Unassembled WGS sequence"/>
</dbReference>
<proteinExistence type="predicted"/>
<dbReference type="InterPro" id="IPR036397">
    <property type="entry name" value="RNaseH_sf"/>
</dbReference>
<feature type="compositionally biased region" description="Basic and acidic residues" evidence="2">
    <location>
        <begin position="313"/>
        <end position="339"/>
    </location>
</feature>
<protein>
    <submittedName>
        <fullName evidence="3">Uncharacterized protein</fullName>
    </submittedName>
</protein>
<dbReference type="InterPro" id="IPR031100">
    <property type="entry name" value="LOG_fam"/>
</dbReference>
<dbReference type="Pfam" id="PF03641">
    <property type="entry name" value="Lysine_decarbox"/>
    <property type="match status" value="1"/>
</dbReference>
<evidence type="ECO:0000313" key="4">
    <source>
        <dbReference type="Proteomes" id="UP000595140"/>
    </source>
</evidence>
<name>A0A484LU95_9ASTE</name>
<feature type="coiled-coil region" evidence="1">
    <location>
        <begin position="1190"/>
        <end position="1235"/>
    </location>
</feature>
<feature type="region of interest" description="Disordered" evidence="2">
    <location>
        <begin position="1059"/>
        <end position="1110"/>
    </location>
</feature>
<feature type="region of interest" description="Disordered" evidence="2">
    <location>
        <begin position="232"/>
        <end position="256"/>
    </location>
</feature>
<dbReference type="InterPro" id="IPR005269">
    <property type="entry name" value="LOG"/>
</dbReference>
<dbReference type="PANTHER" id="PTHR47169:SF2">
    <property type="entry name" value="OS01G0541250 PROTEIN"/>
    <property type="match status" value="1"/>
</dbReference>
<dbReference type="NCBIfam" id="TIGR00730">
    <property type="entry name" value="Rossman fold protein, TIGR00730 family"/>
    <property type="match status" value="1"/>
</dbReference>
<gene>
    <name evidence="3" type="ORF">CCAM_LOCUS21731</name>
</gene>
<sequence>MKGTSQTLPYTIRFVGLLGSHSLGINPKFMAIAVDLGRELIRRRISLAYGGGNVGLQGAVASIVFNNGGLVRGFIPGYIATRRVYGPTYGVEHTVSSNYYKYFEMNHAVEAFIVLPGGVDTMEGLFTLISWASEGLHNRPIGLLNIDGYFNNLLKFLDDAVRQNFMASSQRILFISSFSVDELLDKLEFAKAFPGPGNKIEVKELVCTHCGKTGHEVEACYKLIGYPEGETLDANGSSSSTSIDHFDDDDEVPEEEQLDRLMRNGQPEEGDNAAELQAVDQVDRFVNHGRPSSRQKDGSLGDQPMVDAVDRSERHGQPFHEQRDGLQGDKDTVNRDENNGRPSSRQKGGSEELSQTVDPVDHSTNGGRSSSSQQATEVLGRGQRERRPNHIKNGKPTRENGKPTRGVMKTLAARHNISSKTMQRLWDSAKKQIQNGKAISIPNEMKGKAYGREKINISVEEASAVSPSKRRTIIALAKAISRSKSIVHRMVTRGNIKAHTNAIKPCQKKIRRRSRNRPRGTLVTKPVLSVNKEVYKSFLINKVLVAIKEKWPINGCKRICIQQDNARPHLTCDDPDFLAASKSHGFDIELTCQPPNSKDLNLLDLGYFRDIQALQQEKKCKTIDDLVEAVMKSYYEFDPQLSNFVWLSLQYWDTIHIVKVSLIEVRRLADVIPVMHCPFHPVAVAQSTWPVAIRQSLSRSPAELATRAEPIGQAEFMGRAEKILHVADGSRMTCLLGSSSIISPPLSGFRCSQRWDTGEYGHFFRRSASECDVEGSVTCSAHESDSRSASVEEIVEAVEIPLQSEPRKQRRTALEDSGIRAWKCTLTAEEFCKAKRLASAPGVTVRRPTPEQSVFDAPSGFFAIHLKSLEYEFRFPLHQLVIDFFQHFDLLPCQVVPKSHRYLAGFLIRCQGTRVRPDLARFLLLFRLAKSSGRANSDSGSYASIFQRQERLFKTRKDSAKSWKGKFIFVSLSSGSPFCKEPLSSFRRCSACVTSDKMLEDVETLCQGGPFEVGSVVTNEALAALGFVFLSPEDTQRSIEEGPSGEIMLSSAEQMKLMFPDAPSGNSQAPPSGGRPPTPPVKPTSETTQKKKRKETASAADALQGSESPMMKDFGHPKYVKAAFPARVSFLDRDYDPETFLRSFTPPTDRAKLKDVDRVTLASDTFHELGSAMMRMVDMSQRLRASEDDRSRAYVEIADLNEALKAAKEQARQAEERAQQLAEEAARKARQEARDQAVAEFLASDAFQEEAFTRMNDLLKAWGQTPEGKAFARSEGTSWYNLGLFRAQQVLSDRFLAGEDFPEPCDNPDELDTSIYYPNGGNSAGEQPSANLFRFSPLALRATLGSSPEGECRTRRLDLRGGGGGTYAPANCCRKFMKLTASCGWLIGTTPGTGPTLGAACSGACCGVKLDASVWTLTCSGSPCGTSCPSLPAAWLIFYRNSLNQNRL</sequence>
<feature type="region of interest" description="Disordered" evidence="2">
    <location>
        <begin position="313"/>
        <end position="406"/>
    </location>
</feature>
<keyword evidence="4" id="KW-1185">Reference proteome</keyword>
<reference evidence="3 4" key="1">
    <citation type="submission" date="2018-04" db="EMBL/GenBank/DDBJ databases">
        <authorList>
            <person name="Vogel A."/>
        </authorList>
    </citation>
    <scope>NUCLEOTIDE SEQUENCE [LARGE SCALE GENOMIC DNA]</scope>
</reference>
<dbReference type="EMBL" id="OOIL02002022">
    <property type="protein sequence ID" value="VFQ79955.1"/>
    <property type="molecule type" value="Genomic_DNA"/>
</dbReference>